<organism evidence="2 3">
    <name type="scientific">Paenibacillus selenitireducens</name>
    <dbReference type="NCBI Taxonomy" id="1324314"/>
    <lineage>
        <taxon>Bacteria</taxon>
        <taxon>Bacillati</taxon>
        <taxon>Bacillota</taxon>
        <taxon>Bacilli</taxon>
        <taxon>Bacillales</taxon>
        <taxon>Paenibacillaceae</taxon>
        <taxon>Paenibacillus</taxon>
    </lineage>
</organism>
<dbReference type="Proteomes" id="UP000190188">
    <property type="component" value="Unassembled WGS sequence"/>
</dbReference>
<evidence type="ECO:0000313" key="2">
    <source>
        <dbReference type="EMBL" id="OPA73024.1"/>
    </source>
</evidence>
<dbReference type="AlphaFoldDB" id="A0A1T2WZH4"/>
<dbReference type="EMBL" id="MSZX01000023">
    <property type="protein sequence ID" value="OPA73024.1"/>
    <property type="molecule type" value="Genomic_DNA"/>
</dbReference>
<comment type="caution">
    <text evidence="2">The sequence shown here is derived from an EMBL/GenBank/DDBJ whole genome shotgun (WGS) entry which is preliminary data.</text>
</comment>
<keyword evidence="3" id="KW-1185">Reference proteome</keyword>
<keyword evidence="1" id="KW-0812">Transmembrane</keyword>
<feature type="transmembrane region" description="Helical" evidence="1">
    <location>
        <begin position="6"/>
        <end position="27"/>
    </location>
</feature>
<proteinExistence type="predicted"/>
<sequence>MVVYWLSLLLFTLLGSFMFWIFLYKIVWETWKTRKINPRKKRIKKVRRTFFGKVKHIFGIGLSYVFMLVLFIGIPTFCFYIAVPTWLDLPAVITGNYAEVTGHLTNSATVEMKGKSWGYPYYAYIDGEFYSSLVPLDAFEDLTITVNYLPHTKVIVDML</sequence>
<reference evidence="2 3" key="1">
    <citation type="submission" date="2017-01" db="EMBL/GenBank/DDBJ databases">
        <title>Genome analysis of Paenibacillus selenitrireducens ES3-24.</title>
        <authorList>
            <person name="Xu D."/>
            <person name="Yao R."/>
            <person name="Zheng S."/>
        </authorList>
    </citation>
    <scope>NUCLEOTIDE SEQUENCE [LARGE SCALE GENOMIC DNA]</scope>
    <source>
        <strain evidence="2 3">ES3-24</strain>
    </source>
</reference>
<keyword evidence="1" id="KW-0472">Membrane</keyword>
<feature type="transmembrane region" description="Helical" evidence="1">
    <location>
        <begin position="57"/>
        <end position="82"/>
    </location>
</feature>
<accession>A0A1T2WZH4</accession>
<name>A0A1T2WZH4_9BACL</name>
<evidence type="ECO:0000256" key="1">
    <source>
        <dbReference type="SAM" id="Phobius"/>
    </source>
</evidence>
<evidence type="ECO:0000313" key="3">
    <source>
        <dbReference type="Proteomes" id="UP000190188"/>
    </source>
</evidence>
<protein>
    <submittedName>
        <fullName evidence="2">Uncharacterized protein</fullName>
    </submittedName>
</protein>
<keyword evidence="1" id="KW-1133">Transmembrane helix</keyword>
<gene>
    <name evidence="2" type="ORF">BVG16_30595</name>
</gene>